<proteinExistence type="inferred from homology"/>
<organism evidence="11 12">
    <name type="scientific">Candidatus Scatosoma pullistercoris</name>
    <dbReference type="NCBI Taxonomy" id="2840934"/>
    <lineage>
        <taxon>Bacteria</taxon>
        <taxon>Bacillati</taxon>
        <taxon>Bacillota</taxon>
        <taxon>Clostridia</taxon>
        <taxon>Candidatus Scatosoma</taxon>
    </lineage>
</organism>
<dbReference type="GO" id="GO:0061621">
    <property type="term" value="P:canonical glycolysis"/>
    <property type="evidence" value="ECO:0007669"/>
    <property type="project" value="TreeGrafter"/>
</dbReference>
<dbReference type="GO" id="GO:0006002">
    <property type="term" value="P:fructose 6-phosphate metabolic process"/>
    <property type="evidence" value="ECO:0007669"/>
    <property type="project" value="InterPro"/>
</dbReference>
<evidence type="ECO:0000256" key="1">
    <source>
        <dbReference type="ARBA" id="ARBA00001946"/>
    </source>
</evidence>
<evidence type="ECO:0000256" key="4">
    <source>
        <dbReference type="ARBA" id="ARBA00022679"/>
    </source>
</evidence>
<dbReference type="Proteomes" id="UP000824081">
    <property type="component" value="Unassembled WGS sequence"/>
</dbReference>
<evidence type="ECO:0000259" key="10">
    <source>
        <dbReference type="Pfam" id="PF00365"/>
    </source>
</evidence>
<evidence type="ECO:0000313" key="12">
    <source>
        <dbReference type="Proteomes" id="UP000824081"/>
    </source>
</evidence>
<evidence type="ECO:0000256" key="2">
    <source>
        <dbReference type="ARBA" id="ARBA00004679"/>
    </source>
</evidence>
<keyword evidence="5" id="KW-0479">Metal-binding</keyword>
<dbReference type="EMBL" id="DVMZ01000048">
    <property type="protein sequence ID" value="HIU58783.1"/>
    <property type="molecule type" value="Genomic_DNA"/>
</dbReference>
<dbReference type="GO" id="GO:0003872">
    <property type="term" value="F:6-phosphofructokinase activity"/>
    <property type="evidence" value="ECO:0007669"/>
    <property type="project" value="InterPro"/>
</dbReference>
<sequence length="362" mass="39271">MKIGMLTSGGDCPGLNAVMRAFAKYAYSHIEDLKIFGFLNGYTGLIENDYEILEEKDFENLLLAGGTMLGSKRQPFKQMTVADENNRSKLDKMKETYRKLELDCLVTLGGAGTHKTAALLSAEGCNVIGLPKTIDNDIWGTDVTFGFDSAMEIATECIDRMHSTADSHGRIMLVEVMGNKVGWLTLYAGLAGGANMILIPEIPYDEDAVVDFLEKRRKAGARYSIVAIAEGALSREEASLRKKDRLAIRAARGETTVTQRLARNIEARTGVETRTQVIGYLQRGGSPNPHDRALCTLMGSYAGELAEKKKFGVTVAYTGGKVTYNSLSDIAGKTKSVPLGHEMIRAAKAVGVSFGEPSAVRP</sequence>
<gene>
    <name evidence="11" type="ORF">IAC57_01650</name>
</gene>
<dbReference type="GO" id="GO:0005945">
    <property type="term" value="C:6-phosphofructokinase complex"/>
    <property type="evidence" value="ECO:0007669"/>
    <property type="project" value="TreeGrafter"/>
</dbReference>
<name>A0A9D1ME25_9FIRM</name>
<dbReference type="AlphaFoldDB" id="A0A9D1ME25"/>
<accession>A0A9D1ME25</accession>
<reference evidence="11" key="1">
    <citation type="submission" date="2020-10" db="EMBL/GenBank/DDBJ databases">
        <authorList>
            <person name="Gilroy R."/>
        </authorList>
    </citation>
    <scope>NUCLEOTIDE SEQUENCE</scope>
    <source>
        <strain evidence="11">11687</strain>
    </source>
</reference>
<dbReference type="PANTHER" id="PTHR13697">
    <property type="entry name" value="PHOSPHOFRUCTOKINASE"/>
    <property type="match status" value="1"/>
</dbReference>
<dbReference type="PANTHER" id="PTHR13697:SF52">
    <property type="entry name" value="ATP-DEPENDENT 6-PHOSPHOFRUCTOKINASE 3"/>
    <property type="match status" value="1"/>
</dbReference>
<keyword evidence="4" id="KW-0808">Transferase</keyword>
<dbReference type="Pfam" id="PF00365">
    <property type="entry name" value="PFK"/>
    <property type="match status" value="1"/>
</dbReference>
<dbReference type="InterPro" id="IPR000023">
    <property type="entry name" value="Phosphofructokinase_dom"/>
</dbReference>
<reference evidence="11" key="2">
    <citation type="journal article" date="2021" name="PeerJ">
        <title>Extensive microbial diversity within the chicken gut microbiome revealed by metagenomics and culture.</title>
        <authorList>
            <person name="Gilroy R."/>
            <person name="Ravi A."/>
            <person name="Getino M."/>
            <person name="Pursley I."/>
            <person name="Horton D.L."/>
            <person name="Alikhan N.F."/>
            <person name="Baker D."/>
            <person name="Gharbi K."/>
            <person name="Hall N."/>
            <person name="Watson M."/>
            <person name="Adriaenssens E.M."/>
            <person name="Foster-Nyarko E."/>
            <person name="Jarju S."/>
            <person name="Secka A."/>
            <person name="Antonio M."/>
            <person name="Oren A."/>
            <person name="Chaudhuri R.R."/>
            <person name="La Ragione R."/>
            <person name="Hildebrand F."/>
            <person name="Pallen M.J."/>
        </authorList>
    </citation>
    <scope>NUCLEOTIDE SEQUENCE</scope>
    <source>
        <strain evidence="11">11687</strain>
    </source>
</reference>
<comment type="cofactor">
    <cofactor evidence="1">
        <name>Mg(2+)</name>
        <dbReference type="ChEBI" id="CHEBI:18420"/>
    </cofactor>
</comment>
<dbReference type="GO" id="GO:0070095">
    <property type="term" value="F:fructose-6-phosphate binding"/>
    <property type="evidence" value="ECO:0007669"/>
    <property type="project" value="TreeGrafter"/>
</dbReference>
<evidence type="ECO:0000256" key="9">
    <source>
        <dbReference type="ARBA" id="ARBA00038478"/>
    </source>
</evidence>
<dbReference type="InterPro" id="IPR022953">
    <property type="entry name" value="ATP_PFK"/>
</dbReference>
<dbReference type="PRINTS" id="PR00476">
    <property type="entry name" value="PHFRCTKINASE"/>
</dbReference>
<dbReference type="Gene3D" id="3.40.50.460">
    <property type="entry name" value="Phosphofructokinase domain"/>
    <property type="match status" value="1"/>
</dbReference>
<keyword evidence="7" id="KW-0460">Magnesium</keyword>
<dbReference type="GO" id="GO:0030388">
    <property type="term" value="P:fructose 1,6-bisphosphate metabolic process"/>
    <property type="evidence" value="ECO:0007669"/>
    <property type="project" value="TreeGrafter"/>
</dbReference>
<dbReference type="GO" id="GO:0042802">
    <property type="term" value="F:identical protein binding"/>
    <property type="evidence" value="ECO:0007669"/>
    <property type="project" value="TreeGrafter"/>
</dbReference>
<comment type="caution">
    <text evidence="11">The sequence shown here is derived from an EMBL/GenBank/DDBJ whole genome shotgun (WGS) entry which is preliminary data.</text>
</comment>
<dbReference type="InterPro" id="IPR035966">
    <property type="entry name" value="PKF_sf"/>
</dbReference>
<evidence type="ECO:0000256" key="7">
    <source>
        <dbReference type="ARBA" id="ARBA00022842"/>
    </source>
</evidence>
<keyword evidence="6" id="KW-0418">Kinase</keyword>
<keyword evidence="3" id="KW-0963">Cytoplasm</keyword>
<protein>
    <submittedName>
        <fullName evidence="11">6-phosphofructokinase</fullName>
    </submittedName>
</protein>
<dbReference type="Gene3D" id="3.40.50.450">
    <property type="match status" value="1"/>
</dbReference>
<evidence type="ECO:0000256" key="3">
    <source>
        <dbReference type="ARBA" id="ARBA00022490"/>
    </source>
</evidence>
<evidence type="ECO:0000313" key="11">
    <source>
        <dbReference type="EMBL" id="HIU58783.1"/>
    </source>
</evidence>
<dbReference type="InterPro" id="IPR012003">
    <property type="entry name" value="ATP_PFK_prok-type"/>
</dbReference>
<dbReference type="GO" id="GO:0048029">
    <property type="term" value="F:monosaccharide binding"/>
    <property type="evidence" value="ECO:0007669"/>
    <property type="project" value="TreeGrafter"/>
</dbReference>
<dbReference type="SUPFAM" id="SSF53784">
    <property type="entry name" value="Phosphofructokinase"/>
    <property type="match status" value="1"/>
</dbReference>
<feature type="domain" description="Phosphofructokinase" evidence="10">
    <location>
        <begin position="2"/>
        <end position="304"/>
    </location>
</feature>
<dbReference type="GO" id="GO:0046872">
    <property type="term" value="F:metal ion binding"/>
    <property type="evidence" value="ECO:0007669"/>
    <property type="project" value="UniProtKB-KW"/>
</dbReference>
<evidence type="ECO:0000256" key="6">
    <source>
        <dbReference type="ARBA" id="ARBA00022777"/>
    </source>
</evidence>
<dbReference type="NCBIfam" id="NF002872">
    <property type="entry name" value="PRK03202.1"/>
    <property type="match status" value="1"/>
</dbReference>
<comment type="similarity">
    <text evidence="9">Belongs to the phosphofructokinase type A (PFKA) family.</text>
</comment>
<evidence type="ECO:0000256" key="5">
    <source>
        <dbReference type="ARBA" id="ARBA00022723"/>
    </source>
</evidence>
<dbReference type="GO" id="GO:0016208">
    <property type="term" value="F:AMP binding"/>
    <property type="evidence" value="ECO:0007669"/>
    <property type="project" value="TreeGrafter"/>
</dbReference>
<comment type="pathway">
    <text evidence="2">Carbohydrate degradation; glycolysis; D-glyceraldehyde 3-phosphate and glycerone phosphate from D-glucose: step 3/4.</text>
</comment>
<dbReference type="PIRSF" id="PIRSF000532">
    <property type="entry name" value="ATP_PFK_prok"/>
    <property type="match status" value="1"/>
</dbReference>
<evidence type="ECO:0000256" key="8">
    <source>
        <dbReference type="ARBA" id="ARBA00023152"/>
    </source>
</evidence>
<dbReference type="GO" id="GO:0005524">
    <property type="term" value="F:ATP binding"/>
    <property type="evidence" value="ECO:0007669"/>
    <property type="project" value="InterPro"/>
</dbReference>
<keyword evidence="8" id="KW-0324">Glycolysis</keyword>